<dbReference type="AlphaFoldDB" id="A0A926Y3Z1"/>
<dbReference type="EMBL" id="JACWZY010000014">
    <property type="protein sequence ID" value="MBD2702366.1"/>
    <property type="molecule type" value="Genomic_DNA"/>
</dbReference>
<dbReference type="InterPro" id="IPR025455">
    <property type="entry name" value="DUF4276"/>
</dbReference>
<keyword evidence="2" id="KW-1185">Reference proteome</keyword>
<accession>A0A926Y3Z1</accession>
<comment type="caution">
    <text evidence="1">The sequence shown here is derived from an EMBL/GenBank/DDBJ whole genome shotgun (WGS) entry which is preliminary data.</text>
</comment>
<dbReference type="Pfam" id="PF14103">
    <property type="entry name" value="DUF4276"/>
    <property type="match status" value="1"/>
</dbReference>
<dbReference type="Proteomes" id="UP000598820">
    <property type="component" value="Unassembled WGS sequence"/>
</dbReference>
<sequence>MVKVGYIVEGASEKIILKTTKFQDYLRSKQIEQVADIIDMEGKGNLKSSSQRMNTQVQLLRDAGANWIVVLRDMDNAESFAVVKEEVYQAIDTEVCIAVQELEAWFLADSKALSILFQTDFEHPNPETEANPFELLAILRKQYTGRGISDKKIFTRTMLSCGFTIENAAQYSNCPNAHYFLTKLQTLASAN</sequence>
<organism evidence="1 2">
    <name type="scientific">Spirosoma profusum</name>
    <dbReference type="NCBI Taxonomy" id="2771354"/>
    <lineage>
        <taxon>Bacteria</taxon>
        <taxon>Pseudomonadati</taxon>
        <taxon>Bacteroidota</taxon>
        <taxon>Cytophagia</taxon>
        <taxon>Cytophagales</taxon>
        <taxon>Cytophagaceae</taxon>
        <taxon>Spirosoma</taxon>
    </lineage>
</organism>
<name>A0A926Y3Z1_9BACT</name>
<gene>
    <name evidence="1" type="ORF">IC229_17080</name>
</gene>
<reference evidence="1" key="1">
    <citation type="submission" date="2020-09" db="EMBL/GenBank/DDBJ databases">
        <authorList>
            <person name="Kim M.K."/>
        </authorList>
    </citation>
    <scope>NUCLEOTIDE SEQUENCE</scope>
    <source>
        <strain evidence="1">BT702</strain>
    </source>
</reference>
<protein>
    <submittedName>
        <fullName evidence="1">DUF4276 family protein</fullName>
    </submittedName>
</protein>
<evidence type="ECO:0000313" key="2">
    <source>
        <dbReference type="Proteomes" id="UP000598820"/>
    </source>
</evidence>
<evidence type="ECO:0000313" key="1">
    <source>
        <dbReference type="EMBL" id="MBD2702366.1"/>
    </source>
</evidence>
<proteinExistence type="predicted"/>